<keyword evidence="2" id="KW-1185">Reference proteome</keyword>
<dbReference type="KEGG" id="mbah:HYN46_13775"/>
<evidence type="ECO:0000313" key="2">
    <source>
        <dbReference type="Proteomes" id="UP000253940"/>
    </source>
</evidence>
<gene>
    <name evidence="1" type="ORF">HYN46_13775</name>
</gene>
<protein>
    <submittedName>
        <fullName evidence="1">Uncharacterized protein</fullName>
    </submittedName>
</protein>
<proteinExistence type="predicted"/>
<evidence type="ECO:0000313" key="1">
    <source>
        <dbReference type="EMBL" id="AXI03808.1"/>
    </source>
</evidence>
<name>A0A345P949_9GAMM</name>
<dbReference type="Proteomes" id="UP000253940">
    <property type="component" value="Chromosome"/>
</dbReference>
<dbReference type="AlphaFoldDB" id="A0A345P949"/>
<dbReference type="RefSeq" id="WP_114899916.1">
    <property type="nucleotide sequence ID" value="NZ_CP031222.1"/>
</dbReference>
<reference evidence="1 2" key="1">
    <citation type="submission" date="2018-07" db="EMBL/GenBank/DDBJ databases">
        <title>Genome sequencing of Moraxellaceae gen. HYN0046.</title>
        <authorList>
            <person name="Kim M."/>
            <person name="Yi H."/>
        </authorList>
    </citation>
    <scope>NUCLEOTIDE SEQUENCE [LARGE SCALE GENOMIC DNA]</scope>
    <source>
        <strain evidence="1 2">HYN0046</strain>
    </source>
</reference>
<accession>A0A345P949</accession>
<dbReference type="EMBL" id="CP031222">
    <property type="protein sequence ID" value="AXI03808.1"/>
    <property type="molecule type" value="Genomic_DNA"/>
</dbReference>
<sequence>MVTTKVVKDDDDPFYYHTLTARVRFDPEFIGPQIAAWQAEYSQGKITRTYDQFFAQINNYPKPDRPSHMCRIQSDYQTFIDGFYICTLIIVTGSDENSEILTAIREARHAYLYRIPRRPYIAECFLEG</sequence>
<organism evidence="1 2">
    <name type="scientific">Aquirhabdus parva</name>
    <dbReference type="NCBI Taxonomy" id="2283318"/>
    <lineage>
        <taxon>Bacteria</taxon>
        <taxon>Pseudomonadati</taxon>
        <taxon>Pseudomonadota</taxon>
        <taxon>Gammaproteobacteria</taxon>
        <taxon>Moraxellales</taxon>
        <taxon>Moraxellaceae</taxon>
        <taxon>Aquirhabdus</taxon>
    </lineage>
</organism>